<evidence type="ECO:0000313" key="2">
    <source>
        <dbReference type="Proteomes" id="UP000617531"/>
    </source>
</evidence>
<gene>
    <name evidence="1" type="ORF">GCM10011600_10300</name>
</gene>
<dbReference type="AlphaFoldDB" id="A0A8J3GPD9"/>
<evidence type="ECO:0000313" key="1">
    <source>
        <dbReference type="EMBL" id="GHF11072.1"/>
    </source>
</evidence>
<accession>A0A8J3GPD9</accession>
<dbReference type="SUPFAM" id="SSF52540">
    <property type="entry name" value="P-loop containing nucleoside triphosphate hydrolases"/>
    <property type="match status" value="1"/>
</dbReference>
<organism evidence="1 2">
    <name type="scientific">Pseudolysinimonas yzui</name>
    <dbReference type="NCBI Taxonomy" id="2708254"/>
    <lineage>
        <taxon>Bacteria</taxon>
        <taxon>Bacillati</taxon>
        <taxon>Actinomycetota</taxon>
        <taxon>Actinomycetes</taxon>
        <taxon>Micrococcales</taxon>
        <taxon>Microbacteriaceae</taxon>
        <taxon>Pseudolysinimonas</taxon>
    </lineage>
</organism>
<sequence>MSPTTTASASPQRNRVRLSGRIADSVARVVEYVAELAERDGFESADGQKAGGLGSEAALDPCQTVSILGDRGSGKTYTLAQVCAQLELDDRYLVTRVIRPEFFDRGDTLYSVLLASMMASINEDEDLRGRRISYRGEERSAAGWLDELAFKEASGRHGTLGTAGAWTLDEQAQALVSVSRRGLGFVDEWRALIDGLLASTGRTLVIPVDDADLAPGMLPQILLDIRRIASTPRVVCIAALSYEHAQRSFAASVRDGTAGDVGYRDAIQFADAALTKSLPTHRRVHLHPLSDEAKLTFTPVGATESLEGLLGQIWLPSHITDEETALSELFRVPLPKAFGDRRRNASLGVTPYASALPSGLRDLEFLYKAIERHKSSGSAAAWRVALELLHVSLRHVDPALANELENLVRFSGADAESVDADFSEIKTQPWSESPRQVDVGTDYVVFYRRFHPVLSIGQGAKLPLELAQSVLLMLDVAARTLNPDIQVRGRRPYAGGFGTRLADVYLDGKVADHFFLALPTWEGFSDYYAFFAYWEWACERLAAVEKSLEITTQVTERVALAHLMLVAAVQRSELTSVVTRLGRVLDPDLPTGATWTRRRNQALDRVHADLATAYEAAVNSRSQRDRDFVAWFERYLPLGFHPMFLGKSGDDHSWEWWIDVVRRAKRRHKTEGLVRALETRIRENLGEQWIEPLLDGLGRLDLSSADKLRDRHIEAIQSRAAKRLGELALQVSTALDGREPGAGKPAQAQTAKARDELFAVAHEELESIRRSAAAHDRE</sequence>
<reference evidence="1" key="1">
    <citation type="journal article" date="2014" name="Int. J. Syst. Evol. Microbiol.">
        <title>Complete genome sequence of Corynebacterium casei LMG S-19264T (=DSM 44701T), isolated from a smear-ripened cheese.</title>
        <authorList>
            <consortium name="US DOE Joint Genome Institute (JGI-PGF)"/>
            <person name="Walter F."/>
            <person name="Albersmeier A."/>
            <person name="Kalinowski J."/>
            <person name="Ruckert C."/>
        </authorList>
    </citation>
    <scope>NUCLEOTIDE SEQUENCE</scope>
    <source>
        <strain evidence="1">CGMCC 1.16548</strain>
    </source>
</reference>
<name>A0A8J3GPD9_9MICO</name>
<reference evidence="1" key="2">
    <citation type="submission" date="2020-09" db="EMBL/GenBank/DDBJ databases">
        <authorList>
            <person name="Sun Q."/>
            <person name="Zhou Y."/>
        </authorList>
    </citation>
    <scope>NUCLEOTIDE SEQUENCE</scope>
    <source>
        <strain evidence="1">CGMCC 1.16548</strain>
    </source>
</reference>
<keyword evidence="2" id="KW-1185">Reference proteome</keyword>
<protein>
    <submittedName>
        <fullName evidence="1">Uncharacterized protein</fullName>
    </submittedName>
</protein>
<proteinExistence type="predicted"/>
<dbReference type="EMBL" id="BNAI01000001">
    <property type="protein sequence ID" value="GHF11072.1"/>
    <property type="molecule type" value="Genomic_DNA"/>
</dbReference>
<dbReference type="InterPro" id="IPR027417">
    <property type="entry name" value="P-loop_NTPase"/>
</dbReference>
<dbReference type="Proteomes" id="UP000617531">
    <property type="component" value="Unassembled WGS sequence"/>
</dbReference>
<comment type="caution">
    <text evidence="1">The sequence shown here is derived from an EMBL/GenBank/DDBJ whole genome shotgun (WGS) entry which is preliminary data.</text>
</comment>